<evidence type="ECO:0000259" key="6">
    <source>
        <dbReference type="Pfam" id="PF01694"/>
    </source>
</evidence>
<evidence type="ECO:0000256" key="1">
    <source>
        <dbReference type="ARBA" id="ARBA00004141"/>
    </source>
</evidence>
<dbReference type="InterPro" id="IPR035952">
    <property type="entry name" value="Rhomboid-like_sf"/>
</dbReference>
<dbReference type="MEROPS" id="S54.029"/>
<dbReference type="OrthoDB" id="465874at2"/>
<evidence type="ECO:0000256" key="2">
    <source>
        <dbReference type="ARBA" id="ARBA00022692"/>
    </source>
</evidence>
<feature type="transmembrane region" description="Helical" evidence="5">
    <location>
        <begin position="124"/>
        <end position="143"/>
    </location>
</feature>
<dbReference type="Proteomes" id="UP000006552">
    <property type="component" value="Chromosome"/>
</dbReference>
<reference evidence="7 8" key="1">
    <citation type="journal article" date="2005" name="Arch. Microbiol.">
        <title>The genome sequence of an anaerobic aromatic-degrading denitrifying bacterium, strain EbN1.</title>
        <authorList>
            <person name="Rabus R."/>
            <person name="Kube M."/>
            <person name="Heider J."/>
            <person name="Beck A."/>
            <person name="Heitmann K."/>
            <person name="Widdel F."/>
            <person name="Reinhardt R."/>
        </authorList>
    </citation>
    <scope>NUCLEOTIDE SEQUENCE [LARGE SCALE GENOMIC DNA]</scope>
    <source>
        <strain evidence="7 8">EbN1</strain>
    </source>
</reference>
<dbReference type="KEGG" id="eba:ebA6758"/>
<feature type="transmembrane region" description="Helical" evidence="5">
    <location>
        <begin position="150"/>
        <end position="168"/>
    </location>
</feature>
<protein>
    <recommendedName>
        <fullName evidence="6">Peptidase S54 rhomboid domain-containing protein</fullName>
    </recommendedName>
</protein>
<dbReference type="InterPro" id="IPR022764">
    <property type="entry name" value="Peptidase_S54_rhomboid_dom"/>
</dbReference>
<dbReference type="AlphaFoldDB" id="Q5NY72"/>
<dbReference type="EMBL" id="CR555306">
    <property type="protein sequence ID" value="CAI09992.1"/>
    <property type="molecule type" value="Genomic_DNA"/>
</dbReference>
<comment type="subcellular location">
    <subcellularLocation>
        <location evidence="1">Membrane</location>
        <topology evidence="1">Multi-pass membrane protein</topology>
    </subcellularLocation>
</comment>
<dbReference type="SUPFAM" id="SSF144091">
    <property type="entry name" value="Rhomboid-like"/>
    <property type="match status" value="1"/>
</dbReference>
<feature type="transmembrane region" description="Helical" evidence="5">
    <location>
        <begin position="64"/>
        <end position="88"/>
    </location>
</feature>
<keyword evidence="8" id="KW-1185">Reference proteome</keyword>
<name>Q5NY72_AROAE</name>
<evidence type="ECO:0000256" key="4">
    <source>
        <dbReference type="ARBA" id="ARBA00023136"/>
    </source>
</evidence>
<feature type="transmembrane region" description="Helical" evidence="5">
    <location>
        <begin position="174"/>
        <end position="193"/>
    </location>
</feature>
<evidence type="ECO:0000256" key="5">
    <source>
        <dbReference type="SAM" id="Phobius"/>
    </source>
</evidence>
<dbReference type="eggNOG" id="COG0705">
    <property type="taxonomic scope" value="Bacteria"/>
</dbReference>
<evidence type="ECO:0000313" key="8">
    <source>
        <dbReference type="Proteomes" id="UP000006552"/>
    </source>
</evidence>
<accession>Q5NY72</accession>
<organism evidence="7 8">
    <name type="scientific">Aromatoleum aromaticum (strain DSM 19018 / LMG 30748 / EbN1)</name>
    <name type="common">Azoarcus sp. (strain EbN1)</name>
    <dbReference type="NCBI Taxonomy" id="76114"/>
    <lineage>
        <taxon>Bacteria</taxon>
        <taxon>Pseudomonadati</taxon>
        <taxon>Pseudomonadota</taxon>
        <taxon>Betaproteobacteria</taxon>
        <taxon>Rhodocyclales</taxon>
        <taxon>Rhodocyclaceae</taxon>
        <taxon>Aromatoleum</taxon>
    </lineage>
</organism>
<dbReference type="Pfam" id="PF01694">
    <property type="entry name" value="Rhomboid"/>
    <property type="match status" value="1"/>
</dbReference>
<dbReference type="GO" id="GO:0004252">
    <property type="term" value="F:serine-type endopeptidase activity"/>
    <property type="evidence" value="ECO:0007669"/>
    <property type="project" value="InterPro"/>
</dbReference>
<dbReference type="HOGENOM" id="CLU_067823_2_0_4"/>
<dbReference type="GO" id="GO:0016020">
    <property type="term" value="C:membrane"/>
    <property type="evidence" value="ECO:0007669"/>
    <property type="project" value="UniProtKB-SubCell"/>
</dbReference>
<gene>
    <name evidence="7" type="ORF">ebA6758</name>
</gene>
<evidence type="ECO:0000256" key="3">
    <source>
        <dbReference type="ARBA" id="ARBA00022989"/>
    </source>
</evidence>
<dbReference type="Gene3D" id="1.20.1540.10">
    <property type="entry name" value="Rhomboid-like"/>
    <property type="match status" value="1"/>
</dbReference>
<dbReference type="RefSeq" id="WP_011239641.1">
    <property type="nucleotide sequence ID" value="NC_006513.1"/>
</dbReference>
<keyword evidence="3 5" id="KW-1133">Transmembrane helix</keyword>
<proteinExistence type="predicted"/>
<feature type="domain" description="Peptidase S54 rhomboid" evidence="6">
    <location>
        <begin position="64"/>
        <end position="194"/>
    </location>
</feature>
<evidence type="ECO:0000313" key="7">
    <source>
        <dbReference type="EMBL" id="CAI09992.1"/>
    </source>
</evidence>
<keyword evidence="2 5" id="KW-0812">Transmembrane</keyword>
<keyword evidence="4 5" id="KW-0472">Membrane</keyword>
<sequence length="214" mass="23050">MDVDIPDPAYTSSERARASFRLAFRIALCLVAFLWLIQAVNTALDLGLARFGVRPRELSGLPGIVLAPLLHGSFGHLIANTAPLLVLLTAMLHLYPGSAVRALPAIFLGPGAAVWLLGRASVHIGASGVVYGLVAHIFLAGVIRRDRRAFAASLLVYFLYGSLAWGVLPIQQGLSWETHLAGGLIGALSAIALRRLDIPPRRRYAWEDEEGGRE</sequence>
<dbReference type="STRING" id="76114.ebA6758"/>
<feature type="transmembrane region" description="Helical" evidence="5">
    <location>
        <begin position="22"/>
        <end position="44"/>
    </location>
</feature>